<dbReference type="EMBL" id="AP019376">
    <property type="protein sequence ID" value="BBH85329.1"/>
    <property type="molecule type" value="Genomic_DNA"/>
</dbReference>
<accession>A0A455SE71</accession>
<gene>
    <name evidence="1" type="ORF">KTC_00800</name>
</gene>
<dbReference type="AlphaFoldDB" id="A0A455SE71"/>
<evidence type="ECO:0000313" key="1">
    <source>
        <dbReference type="EMBL" id="BBH85329.1"/>
    </source>
</evidence>
<organism evidence="1">
    <name type="scientific">Thermosporothrix sp. COM3</name>
    <dbReference type="NCBI Taxonomy" id="2490863"/>
    <lineage>
        <taxon>Bacteria</taxon>
        <taxon>Bacillati</taxon>
        <taxon>Chloroflexota</taxon>
        <taxon>Ktedonobacteria</taxon>
        <taxon>Ktedonobacterales</taxon>
        <taxon>Thermosporotrichaceae</taxon>
        <taxon>Thermosporothrix</taxon>
    </lineage>
</organism>
<name>A0A455SE71_9CHLR</name>
<protein>
    <recommendedName>
        <fullName evidence="2">ABM domain-containing protein</fullName>
    </recommendedName>
</protein>
<evidence type="ECO:0008006" key="2">
    <source>
        <dbReference type="Google" id="ProtNLM"/>
    </source>
</evidence>
<sequence length="71" mass="7978">MLKTQTGFINRTVSQAITGEWLDLLSWESVEDAKAAVAVFQTTPAGKRFSSYLDPQSVQVFYTETVVESFR</sequence>
<reference evidence="1" key="1">
    <citation type="submission" date="2018-12" db="EMBL/GenBank/DDBJ databases">
        <title>Novel natural products biosynthetic potential of the class Ktedonobacteria.</title>
        <authorList>
            <person name="Zheng Y."/>
            <person name="Saitou A."/>
            <person name="Wang C.M."/>
            <person name="Toyoda A."/>
            <person name="Minakuchi Y."/>
            <person name="Sekiguchi Y."/>
            <person name="Ueda K."/>
            <person name="Takano H."/>
            <person name="Sakai Y."/>
            <person name="Yokota A."/>
            <person name="Yabe S."/>
        </authorList>
    </citation>
    <scope>NUCLEOTIDE SEQUENCE</scope>
    <source>
        <strain evidence="1">COM3</strain>
    </source>
</reference>
<proteinExistence type="predicted"/>